<evidence type="ECO:0000256" key="1">
    <source>
        <dbReference type="HAMAP-Rule" id="MF_00715"/>
    </source>
</evidence>
<dbReference type="Proteomes" id="UP000242861">
    <property type="component" value="Unassembled WGS sequence"/>
</dbReference>
<dbReference type="PANTHER" id="PTHR36508:SF1">
    <property type="entry name" value="PROTEIN SLYX"/>
    <property type="match status" value="1"/>
</dbReference>
<comment type="similarity">
    <text evidence="1">Belongs to the SlyX family.</text>
</comment>
<keyword evidence="2" id="KW-0175">Coiled coil</keyword>
<dbReference type="AlphaFoldDB" id="A0A2I0CRP0"/>
<feature type="coiled-coil region" evidence="2">
    <location>
        <begin position="21"/>
        <end position="55"/>
    </location>
</feature>
<dbReference type="Pfam" id="PF04102">
    <property type="entry name" value="SlyX"/>
    <property type="match status" value="1"/>
</dbReference>
<name>A0A2I0CRP0_9PSED</name>
<evidence type="ECO:0000313" key="3">
    <source>
        <dbReference type="EMBL" id="PKF71840.1"/>
    </source>
</evidence>
<dbReference type="EMBL" id="PIYS01000006">
    <property type="protein sequence ID" value="PKF71840.1"/>
    <property type="molecule type" value="Genomic_DNA"/>
</dbReference>
<evidence type="ECO:0000256" key="2">
    <source>
        <dbReference type="SAM" id="Coils"/>
    </source>
</evidence>
<dbReference type="PANTHER" id="PTHR36508">
    <property type="entry name" value="PROTEIN SLYX"/>
    <property type="match status" value="1"/>
</dbReference>
<reference evidence="4" key="1">
    <citation type="submission" date="2017-12" db="EMBL/GenBank/DDBJ databases">
        <authorList>
            <person name="Yu X.-Y."/>
        </authorList>
    </citation>
    <scope>NUCLEOTIDE SEQUENCE [LARGE SCALE GENOMIC DNA]</scope>
    <source>
        <strain evidence="4">ZYSR67-Z</strain>
    </source>
</reference>
<proteinExistence type="inferred from homology"/>
<organism evidence="3 4">
    <name type="scientific">Pseudomonas fluvialis</name>
    <dbReference type="NCBI Taxonomy" id="1793966"/>
    <lineage>
        <taxon>Bacteria</taxon>
        <taxon>Pseudomonadati</taxon>
        <taxon>Pseudomonadota</taxon>
        <taxon>Gammaproteobacteria</taxon>
        <taxon>Pseudomonadales</taxon>
        <taxon>Pseudomonadaceae</taxon>
        <taxon>Pseudomonas</taxon>
    </lineage>
</organism>
<dbReference type="InterPro" id="IPR007236">
    <property type="entry name" value="SlyX"/>
</dbReference>
<dbReference type="Gene3D" id="1.20.5.300">
    <property type="match status" value="1"/>
</dbReference>
<protein>
    <recommendedName>
        <fullName evidence="1">Protein SlyX homolog</fullName>
    </recommendedName>
</protein>
<accession>A0A2I0CRP0</accession>
<comment type="caution">
    <text evidence="3">The sequence shown here is derived from an EMBL/GenBank/DDBJ whole genome shotgun (WGS) entry which is preliminary data.</text>
</comment>
<dbReference type="RefSeq" id="WP_101193006.1">
    <property type="nucleotide sequence ID" value="NZ_JAYRKZ010000018.1"/>
</dbReference>
<evidence type="ECO:0000313" key="4">
    <source>
        <dbReference type="Proteomes" id="UP000242861"/>
    </source>
</evidence>
<sequence length="68" mass="7895">MSLEQRVTELEVRLAFQDDMLASLSAELATQQRIIERLQQQVVQLARRQEDMQVHVGEPIIDVPPPHY</sequence>
<dbReference type="HAMAP" id="MF_00715">
    <property type="entry name" value="SlyX"/>
    <property type="match status" value="1"/>
</dbReference>
<gene>
    <name evidence="1" type="primary">slyX</name>
    <name evidence="3" type="ORF">CW360_05420</name>
</gene>